<dbReference type="OrthoDB" id="2018788at2759"/>
<dbReference type="EMBL" id="CAJHUC010002739">
    <property type="protein sequence ID" value="CAD7704296.1"/>
    <property type="molecule type" value="Genomic_DNA"/>
</dbReference>
<reference evidence="1" key="1">
    <citation type="submission" date="2020-12" db="EMBL/GenBank/DDBJ databases">
        <authorList>
            <person name="Iha C."/>
        </authorList>
    </citation>
    <scope>NUCLEOTIDE SEQUENCE</scope>
</reference>
<evidence type="ECO:0000313" key="1">
    <source>
        <dbReference type="EMBL" id="CAD7704296.1"/>
    </source>
</evidence>
<accession>A0A8S1JHV4</accession>
<sequence>TPLALHFGESTIILPFSFEEARNLGKSIQALIKTFAEKQEAERPKRWDMMEYRYKSEGADDAVSLFEVFCNPNAHSSAFDAKLLVTVQAPGGLKMTTEGRLSNVKADLAGYLQQHKP</sequence>
<gene>
    <name evidence="1" type="ORF">OSTQU699_LOCUS9651</name>
</gene>
<keyword evidence="2" id="KW-1185">Reference proteome</keyword>
<dbReference type="AlphaFoldDB" id="A0A8S1JHV4"/>
<feature type="non-terminal residue" evidence="1">
    <location>
        <position position="1"/>
    </location>
</feature>
<comment type="caution">
    <text evidence="1">The sequence shown here is derived from an EMBL/GenBank/DDBJ whole genome shotgun (WGS) entry which is preliminary data.</text>
</comment>
<dbReference type="Proteomes" id="UP000708148">
    <property type="component" value="Unassembled WGS sequence"/>
</dbReference>
<evidence type="ECO:0000313" key="2">
    <source>
        <dbReference type="Proteomes" id="UP000708148"/>
    </source>
</evidence>
<proteinExistence type="predicted"/>
<protein>
    <submittedName>
        <fullName evidence="1">Uncharacterized protein</fullName>
    </submittedName>
</protein>
<name>A0A8S1JHV4_9CHLO</name>
<organism evidence="1 2">
    <name type="scientific">Ostreobium quekettii</name>
    <dbReference type="NCBI Taxonomy" id="121088"/>
    <lineage>
        <taxon>Eukaryota</taxon>
        <taxon>Viridiplantae</taxon>
        <taxon>Chlorophyta</taxon>
        <taxon>core chlorophytes</taxon>
        <taxon>Ulvophyceae</taxon>
        <taxon>TCBD clade</taxon>
        <taxon>Bryopsidales</taxon>
        <taxon>Ostreobineae</taxon>
        <taxon>Ostreobiaceae</taxon>
        <taxon>Ostreobium</taxon>
    </lineage>
</organism>